<dbReference type="VEuPathDB" id="PlasmoDB:PmUG01_09047400"/>
<feature type="region of interest" description="Disordered" evidence="2">
    <location>
        <begin position="1991"/>
        <end position="2019"/>
    </location>
</feature>
<proteinExistence type="predicted"/>
<dbReference type="Proteomes" id="UP000219799">
    <property type="component" value="Chromosome 9"/>
</dbReference>
<feature type="coiled-coil region" evidence="1">
    <location>
        <begin position="984"/>
        <end position="1011"/>
    </location>
</feature>
<feature type="region of interest" description="Disordered" evidence="2">
    <location>
        <begin position="2155"/>
        <end position="2196"/>
    </location>
</feature>
<feature type="region of interest" description="Disordered" evidence="2">
    <location>
        <begin position="665"/>
        <end position="707"/>
    </location>
</feature>
<feature type="coiled-coil region" evidence="1">
    <location>
        <begin position="716"/>
        <end position="813"/>
    </location>
</feature>
<feature type="compositionally biased region" description="Low complexity" evidence="2">
    <location>
        <begin position="2176"/>
        <end position="2196"/>
    </location>
</feature>
<feature type="coiled-coil region" evidence="1">
    <location>
        <begin position="854"/>
        <end position="919"/>
    </location>
</feature>
<sequence>MCKKRKNGNHIYNNYYYCNYNYKNVNTPSKSEIKKFIEKTRAVVFSDSRKLKDMLSFAEKQKRVVENKLKKDESFFCTLLIIDISRIKEEDMFNSSLINNNDNHRSTLNNFYFINVYYTNDNNYEEENNKEDNLRKSFIEFSSLIKHYYTDKHFKIDISNFNKISKIISEIFYDLANIHIKIVLHMSGNYDIKKKDEPILNLNDILSEKKDLFNTRNSETKSQDIEAEKELEHLYHDRFNRYDDSLKVPNNRMTIQDCNKEMIQISTNDQVDSLKSCNIIDEFFSNKPKIKNDLNYENGANINNSNTFLKEEKVPYINSINMNQISNSNNTCEVYNNSFFNNDHKNKGKELLGIPRNMLQNEICNGQTSGDTYTIYDKIYDSIYDQINNYSEKNNEECFNKSTENNNNEKNLPFFQNIDESKENCMYIKEKGDTRIYSDEEKNEKIKMFLKYLKCIDDNSLTKVFEHIVQRENDDKLKKQLEMYLIGKKNINKIENNECEQESRHILRSNQNTQTTDKHFKNEEIQTSIKDTNKSDSCMQTEINDINNKLYVQNDMISKKTSIDSIFFRNLSKDSYPLDVDNCAVKNSHVESKERKYFASDRNDDLNNDEYNELKKINDLKAKILEKIKSCYENTNENNDEAAAILMLQDKKEFKNNSNSCRIYDNNTCNSRSVEKRRSNNSSKNSSSHIDNNRNNGNISGKSNKSVSTLETLESMKSFEKEMNLLISHNERLKRRIEKLYEEKEKIKNDYKKIEKIKESQDNLFLATEKHIEKLHGELDNLSKQNESMKGDIKKKKMKIIALESQIDESNTNNDVNDSDDLTLKRHTHMIKDELTYIDINNKLDEFKGQIIDKKKIKTQIDQLQKQLHILKDEIKKTEFLKLENEELKKLLTMKNSNINDYEKSTMKLEKHIEKLNEHNLRIYKENFNLCENIVMLKKENTTVPYSSEEIHDKPTNIEKELHADGASIQTIGSKVNEKGARDLQKHGNIIKKLEKTVDLLNEQNFHLNEKICDLKEQNMKLRKIALLSNKENGNIPDSNKHIEMIQTETEKIYIDKINLLKCNLEASKNKINMLNILLKTSNNQTTQLNKKVKYIIKENKTLQKKYEKCLTYLEKLKIKYDDEILKVNYEKSGISLYDSKDINNNKDEEAIHKMNKTHDIQLLKEGEHINILEHKLYEKDEKSNEVFNDTKEEGNMASIVQKRNINGKRSSSIGTLVGIKEENEDKKKKNKEMSKLLKFNDLISNNEDENIYQNWLDSENKYVHVNNIFEIDSITKDLQNMFCSDTENTSKKLLKDSMSDNDNSINNTRVNTQEGVKNIESTNSISNERSLRNIEKMFVSDKIKKMNENINKYIDEKKNNIKNICYDDNFPYSKSHMKEDYQGHYSDIDPKNRIIKEQKGNEQDINRMYNNKTDDNIIPMNSVDQTYNKKQLGNMNNADYKNNRNNTYSMNNSSYNNSLARSTNSYHMYKENVGDSLINNDSDNFKSVLRTYQIYDDKEDMQIKNNGLNNEYPLLKCNATNLEKTNENDVKSNDYMNKLHLCNENNTSAHNNNNLVNNSFNNYKLNSSENMYIAYNKQNDITIYGNPEYSNRNAPATSHNMNNGVEANDKYQNAKNEKKGEAWIIDIKNNEIMPYRKLQSTILTEEVERGTENRGKYGVKDGINRTKNKAKNREKNGMKNWLHQNRHMNNHTKLKPLLHHKKFSKGSAYNNGKNKDKLHLLVNNISKLVKGKIEEELKSKNISKDILNFEITKIKKKKAVSNSSLKNKSQETTIILSDSMSLSSGTLNSTIETIDDHKNNQITPNFLRNMQESNLTFNTDCASNLSKNGKGRHVNIGKNNNSIVDHKDRDDKNNFQLTNMNKSIINGGTYVNEANYLYGGSYLNNDTLLNNFIVNKNYMQDIGSLNENLFLNDQSVLPEVPLNNIGDIYYKQNLSCDYVGNVQLQHNIDYLNFSGLSNKNQFNQSSLSNNRNNYKSNNIVVNEYINIKNNSTSSNNNNGSSSSNTNVNNGSNNNDALNSSIKNKAVNAEENANIMNSRNIRKDEEAFIVDEDVNNSIENTNNNLNMNMVINNYQDINNNFINDPVSNVYDTNQCLLYNGVLSNKNGKEASTIFDVDKMNNSYLFDINTIKQGMIPPFYDDASLNYNLIDRNDTNDMNDTNDVNDMDEGSKGGPLGNNLNSSSNKNDNSSSSNKIIGKSEHNFKNANGSIAFFPEYCVDKNISNKTQKEVKECEKINVNKKGNNQLLKENIVDEKHKTLERNTRRSKSVDIRRFGTKNDLASKGDSTRNKMKTQIFNYSDYKNNGLRDMSTYADKVLQDMKSLIPSNVSNLINKANIKGKTGRSITKMVSNNSNISSSNNSISSSRSSSCNSCGSRGSCNSNTFNSANYKLCTKHEPGKLNKNKDKIHSNHGGTLLKSTSAKNLYQNYRYDETNNISENIMNNINILGLEKGDYINKCPSINKNETRIIYNDSNDSNNNNYLVGEGVNNIMIGKTNENALLSSRNSSSNNNENNIKKNLMSMNGKNGEHTRLNAGINSNINNNMHYDLNNFNYNLNKFENILKEDQFKNYSNNAHNIIYKQVNSNQHLVKNSIILNRKEEGNAFQSETRRSLSCFREALKKQGILG</sequence>
<name>A0A1C3KCZ7_PLAMA</name>
<evidence type="ECO:0000256" key="1">
    <source>
        <dbReference type="SAM" id="Coils"/>
    </source>
</evidence>
<evidence type="ECO:0000256" key="2">
    <source>
        <dbReference type="SAM" id="MobiDB-lite"/>
    </source>
</evidence>
<reference evidence="3 4" key="1">
    <citation type="submission" date="2016-06" db="EMBL/GenBank/DDBJ databases">
        <authorList>
            <consortium name="Pathogen Informatics"/>
        </authorList>
    </citation>
    <scope>NUCLEOTIDE SEQUENCE [LARGE SCALE GENOMIC DNA]</scope>
    <source>
        <strain evidence="3">PmlGA01</strain>
    </source>
</reference>
<evidence type="ECO:0000313" key="4">
    <source>
        <dbReference type="Proteomes" id="UP000219799"/>
    </source>
</evidence>
<dbReference type="EMBL" id="LT594497">
    <property type="protein sequence ID" value="SBT71475.1"/>
    <property type="molecule type" value="Genomic_DNA"/>
</dbReference>
<keyword evidence="1" id="KW-0175">Coiled coil</keyword>
<organism evidence="3 4">
    <name type="scientific">Plasmodium malariae</name>
    <dbReference type="NCBI Taxonomy" id="5858"/>
    <lineage>
        <taxon>Eukaryota</taxon>
        <taxon>Sar</taxon>
        <taxon>Alveolata</taxon>
        <taxon>Apicomplexa</taxon>
        <taxon>Aconoidasida</taxon>
        <taxon>Haemosporida</taxon>
        <taxon>Plasmodiidae</taxon>
        <taxon>Plasmodium</taxon>
        <taxon>Plasmodium (Plasmodium)</taxon>
    </lineage>
</organism>
<gene>
    <name evidence="3" type="primary">PmlGA01_090038700</name>
    <name evidence="3" type="ORF">PMLGA01_090038700</name>
</gene>
<protein>
    <submittedName>
        <fullName evidence="3">Uncharacterized protein</fullName>
    </submittedName>
</protein>
<feature type="compositionally biased region" description="Low complexity" evidence="2">
    <location>
        <begin position="680"/>
        <end position="707"/>
    </location>
</feature>
<evidence type="ECO:0000313" key="3">
    <source>
        <dbReference type="EMBL" id="SBT71475.1"/>
    </source>
</evidence>
<accession>A0A1C3KCZ7</accession>